<dbReference type="SUPFAM" id="SSF56801">
    <property type="entry name" value="Acetyl-CoA synthetase-like"/>
    <property type="match status" value="1"/>
</dbReference>
<dbReference type="OrthoDB" id="580775at2"/>
<dbReference type="EMBL" id="APAT01000015">
    <property type="protein sequence ID" value="EMP55567.1"/>
    <property type="molecule type" value="Genomic_DNA"/>
</dbReference>
<dbReference type="RefSeq" id="WP_008938514.1">
    <property type="nucleotide sequence ID" value="NZ_APAT01000015.1"/>
</dbReference>
<protein>
    <submittedName>
        <fullName evidence="1">Coenzyme F390 synthetase</fullName>
    </submittedName>
</protein>
<dbReference type="AlphaFoldDB" id="M7DD24"/>
<dbReference type="PATRIC" id="fig|1288826.3.peg.1333"/>
<name>M7DD24_9GAMM</name>
<gene>
    <name evidence="1" type="ORF">MSNKSG1_06838</name>
</gene>
<evidence type="ECO:0000313" key="2">
    <source>
        <dbReference type="Proteomes" id="UP000011960"/>
    </source>
</evidence>
<dbReference type="InterPro" id="IPR053158">
    <property type="entry name" value="CapK_Type1_Caps_Biosynth"/>
</dbReference>
<dbReference type="Gene3D" id="3.40.50.12780">
    <property type="entry name" value="N-terminal domain of ligase-like"/>
    <property type="match status" value="1"/>
</dbReference>
<dbReference type="InterPro" id="IPR042099">
    <property type="entry name" value="ANL_N_sf"/>
</dbReference>
<keyword evidence="2" id="KW-1185">Reference proteome</keyword>
<comment type="caution">
    <text evidence="1">The sequence shown here is derived from an EMBL/GenBank/DDBJ whole genome shotgun (WGS) entry which is preliminary data.</text>
</comment>
<dbReference type="STRING" id="1288826.MSNKSG1_06838"/>
<evidence type="ECO:0000313" key="1">
    <source>
        <dbReference type="EMBL" id="EMP55567.1"/>
    </source>
</evidence>
<reference evidence="1 2" key="1">
    <citation type="journal article" date="2013" name="Genome Announc.">
        <title>Genome Sequence of Hydrothermal Arsenic-Respiring Bacterium Marinobacter santoriniensis NKSG1T.</title>
        <authorList>
            <person name="Handley K.M."/>
            <person name="Upton M."/>
            <person name="Beatson S.A."/>
            <person name="Hery M."/>
            <person name="Lloyd J.R."/>
        </authorList>
    </citation>
    <scope>NUCLEOTIDE SEQUENCE [LARGE SCALE GENOMIC DNA]</scope>
    <source>
        <strain evidence="1 2">NKSG1</strain>
    </source>
</reference>
<proteinExistence type="predicted"/>
<dbReference type="Proteomes" id="UP000011960">
    <property type="component" value="Unassembled WGS sequence"/>
</dbReference>
<dbReference type="PANTHER" id="PTHR36932">
    <property type="entry name" value="CAPSULAR POLYSACCHARIDE BIOSYNTHESIS PROTEIN"/>
    <property type="match status" value="1"/>
</dbReference>
<dbReference type="PANTHER" id="PTHR36932:SF1">
    <property type="entry name" value="CAPSULAR POLYSACCHARIDE BIOSYNTHESIS PROTEIN"/>
    <property type="match status" value="1"/>
</dbReference>
<accession>M7DD24</accession>
<dbReference type="eggNOG" id="COG1541">
    <property type="taxonomic scope" value="Bacteria"/>
</dbReference>
<organism evidence="1 2">
    <name type="scientific">Marinobacter santoriniensis NKSG1</name>
    <dbReference type="NCBI Taxonomy" id="1288826"/>
    <lineage>
        <taxon>Bacteria</taxon>
        <taxon>Pseudomonadati</taxon>
        <taxon>Pseudomonadota</taxon>
        <taxon>Gammaproteobacteria</taxon>
        <taxon>Pseudomonadales</taxon>
        <taxon>Marinobacteraceae</taxon>
        <taxon>Marinobacter</taxon>
    </lineage>
</organism>
<sequence>MKSHLPETLYKQSPKWAQNILVTMMGFLEHSRRYHGCFGKQLEQLRANKKNCFKEQESHTEAALQRIINEALLYVPYYRSLGINEKSINEFPILDRSTVADQTNLFLSEKYNKKELLTLFTGGSTGSPLKVYISRCIRQRTYAFWANFYDEMNFKIGDKKASFVGRLVQDPQDDTPPFWRYNLLDKQLIFSSYHLTPKNIDYYVKKLNSFKPTIIEGYPNSIIRIAEYIKSKNIELSFTPNGLSTSSENFTNAQRQLLEEAFKTRVFDQYGSAESVVFASDCKYGEKHIAPEYGLIEILGSDGSITREGEGEFLATTLINDAMPLIRYRIGDIGKIQKKTCKCGKESYVIEKLFGKSGAVVVSGEKKVPTAALAIAFEYVENIKKSQIVQNQPNKIEVYLSVNSKFNKENEEFVLWELRKMLGDSIDIVFFYKDDIPPLPNGKYQMVIQNYYK</sequence>